<gene>
    <name evidence="2" type="ORF">SAMN06272739_0985</name>
</gene>
<name>A0A286GGV5_9ACTN</name>
<protein>
    <submittedName>
        <fullName evidence="2">Tripartite-type tricarboxylate transporter, receptor component TctC</fullName>
    </submittedName>
</protein>
<organism evidence="2 3">
    <name type="scientific">Blastococcus haudaquaticus</name>
    <dbReference type="NCBI Taxonomy" id="1938745"/>
    <lineage>
        <taxon>Bacteria</taxon>
        <taxon>Bacillati</taxon>
        <taxon>Actinomycetota</taxon>
        <taxon>Actinomycetes</taxon>
        <taxon>Geodermatophilales</taxon>
        <taxon>Geodermatophilaceae</taxon>
        <taxon>Blastococcus</taxon>
    </lineage>
</organism>
<sequence>MNTALPYRRSLRTLVALGLGAGVLSGCSSDSEPAASGGSGDCSSLEGETITIVVPYEPGGGYDSYTRLVAPYIEEEIGATIAVQNQPGAGGLLALNSLLAEDADGTTLAIMNGVGAGGSSIAGAEGANFSLDDFTYIGRVASDPSLLVTSATGPYQTFEDVVAADEFRWGSTGPGAEDYVTSSLISAVFDIPGEVVTGFPGSGETELAVVQGSIDGMSGNLTSRRGAVEDDTQTPVLVVGEERPDWLPEDVPTVAELETTEEQSELLDAHLALIELGRPFVGPPGMDEAAMSCLRTAMAAAMENPELVTESQEQERELAFLPGDELEGLVQDLMDAPPAYSELLATLY</sequence>
<dbReference type="Gene3D" id="3.40.190.10">
    <property type="entry name" value="Periplasmic binding protein-like II"/>
    <property type="match status" value="1"/>
</dbReference>
<evidence type="ECO:0000313" key="2">
    <source>
        <dbReference type="EMBL" id="SOD94765.1"/>
    </source>
</evidence>
<dbReference type="Proteomes" id="UP000219482">
    <property type="component" value="Unassembled WGS sequence"/>
</dbReference>
<dbReference type="OrthoDB" id="9780943at2"/>
<dbReference type="PANTHER" id="PTHR42928">
    <property type="entry name" value="TRICARBOXYLATE-BINDING PROTEIN"/>
    <property type="match status" value="1"/>
</dbReference>
<evidence type="ECO:0000256" key="1">
    <source>
        <dbReference type="ARBA" id="ARBA00006987"/>
    </source>
</evidence>
<dbReference type="EMBL" id="OCNK01000001">
    <property type="protein sequence ID" value="SOD94765.1"/>
    <property type="molecule type" value="Genomic_DNA"/>
</dbReference>
<proteinExistence type="inferred from homology"/>
<accession>A0A286GGV5</accession>
<dbReference type="AlphaFoldDB" id="A0A286GGV5"/>
<dbReference type="Gene3D" id="3.40.190.150">
    <property type="entry name" value="Bordetella uptake gene, domain 1"/>
    <property type="match status" value="1"/>
</dbReference>
<keyword evidence="3" id="KW-1185">Reference proteome</keyword>
<keyword evidence="2" id="KW-0675">Receptor</keyword>
<dbReference type="Pfam" id="PF03401">
    <property type="entry name" value="TctC"/>
    <property type="match status" value="1"/>
</dbReference>
<dbReference type="InterPro" id="IPR005064">
    <property type="entry name" value="BUG"/>
</dbReference>
<dbReference type="InterPro" id="IPR042100">
    <property type="entry name" value="Bug_dom1"/>
</dbReference>
<comment type="similarity">
    <text evidence="1">Belongs to the UPF0065 (bug) family.</text>
</comment>
<dbReference type="PANTHER" id="PTHR42928:SF3">
    <property type="entry name" value="UPF0065 PROTEIN YFLP"/>
    <property type="match status" value="1"/>
</dbReference>
<dbReference type="SUPFAM" id="SSF53850">
    <property type="entry name" value="Periplasmic binding protein-like II"/>
    <property type="match status" value="1"/>
</dbReference>
<dbReference type="RefSeq" id="WP_097182717.1">
    <property type="nucleotide sequence ID" value="NZ_OCNK01000001.1"/>
</dbReference>
<reference evidence="3" key="1">
    <citation type="submission" date="2017-09" db="EMBL/GenBank/DDBJ databases">
        <authorList>
            <person name="Varghese N."/>
            <person name="Submissions S."/>
        </authorList>
    </citation>
    <scope>NUCLEOTIDE SEQUENCE [LARGE SCALE GENOMIC DNA]</scope>
    <source>
        <strain evidence="3">DSM 44270</strain>
    </source>
</reference>
<evidence type="ECO:0000313" key="3">
    <source>
        <dbReference type="Proteomes" id="UP000219482"/>
    </source>
</evidence>